<dbReference type="HOGENOM" id="CLU_096918_0_0_1"/>
<dbReference type="eggNOG" id="ENOG502S65B">
    <property type="taxonomic scope" value="Eukaryota"/>
</dbReference>
<organism evidence="3">
    <name type="scientific">Chaetomium thermophilum (strain DSM 1495 / CBS 144.50 / IMI 039719)</name>
    <name type="common">Thermochaetoides thermophila</name>
    <dbReference type="NCBI Taxonomy" id="759272"/>
    <lineage>
        <taxon>Eukaryota</taxon>
        <taxon>Fungi</taxon>
        <taxon>Dikarya</taxon>
        <taxon>Ascomycota</taxon>
        <taxon>Pezizomycotina</taxon>
        <taxon>Sordariomycetes</taxon>
        <taxon>Sordariomycetidae</taxon>
        <taxon>Sordariales</taxon>
        <taxon>Chaetomiaceae</taxon>
        <taxon>Thermochaetoides</taxon>
    </lineage>
</organism>
<protein>
    <submittedName>
        <fullName evidence="2">Uncharacterized protein</fullName>
    </submittedName>
</protein>
<feature type="region of interest" description="Disordered" evidence="1">
    <location>
        <begin position="1"/>
        <end position="59"/>
    </location>
</feature>
<dbReference type="OrthoDB" id="4157259at2759"/>
<feature type="compositionally biased region" description="Low complexity" evidence="1">
    <location>
        <begin position="17"/>
        <end position="45"/>
    </location>
</feature>
<sequence>MPSTSIAILDQRRRQSTAESATSSTPSSSYSSSSSTPAPSPQSATERGKPQTKHVRRQSFLSPSSRLFTVSILGDSGQAFTQQECTTITIGDDPDGPLRLVTYVSYAQGFIWNPEIFVPSYCDFDYVPLEQRRDPVIEIHVSDEDARRILPHSS</sequence>
<dbReference type="EMBL" id="GL988040">
    <property type="protein sequence ID" value="EGS22117.1"/>
    <property type="molecule type" value="Genomic_DNA"/>
</dbReference>
<dbReference type="AlphaFoldDB" id="G0S284"/>
<dbReference type="RefSeq" id="XP_006692136.1">
    <property type="nucleotide sequence ID" value="XM_006692073.1"/>
</dbReference>
<keyword evidence="3" id="KW-1185">Reference proteome</keyword>
<evidence type="ECO:0000313" key="3">
    <source>
        <dbReference type="Proteomes" id="UP000008066"/>
    </source>
</evidence>
<accession>G0S284</accession>
<proteinExistence type="predicted"/>
<reference evidence="2 3" key="1">
    <citation type="journal article" date="2011" name="Cell">
        <title>Insight into structure and assembly of the nuclear pore complex by utilizing the genome of a eukaryotic thermophile.</title>
        <authorList>
            <person name="Amlacher S."/>
            <person name="Sarges P."/>
            <person name="Flemming D."/>
            <person name="van Noort V."/>
            <person name="Kunze R."/>
            <person name="Devos D.P."/>
            <person name="Arumugam M."/>
            <person name="Bork P."/>
            <person name="Hurt E."/>
        </authorList>
    </citation>
    <scope>NUCLEOTIDE SEQUENCE [LARGE SCALE GENOMIC DNA]</scope>
    <source>
        <strain evidence="3">DSM 1495 / CBS 144.50 / IMI 039719</strain>
    </source>
</reference>
<dbReference type="KEGG" id="cthr:CTHT_0016330"/>
<dbReference type="GeneID" id="18255671"/>
<name>G0S284_CHATD</name>
<dbReference type="Proteomes" id="UP000008066">
    <property type="component" value="Unassembled WGS sequence"/>
</dbReference>
<gene>
    <name evidence="2" type="ORF">CTHT_0016330</name>
</gene>
<dbReference type="OMA" id="RDPIHEI"/>
<evidence type="ECO:0000256" key="1">
    <source>
        <dbReference type="SAM" id="MobiDB-lite"/>
    </source>
</evidence>
<evidence type="ECO:0000313" key="2">
    <source>
        <dbReference type="EMBL" id="EGS22117.1"/>
    </source>
</evidence>